<dbReference type="HOGENOM" id="CLU_087843_4_1_6"/>
<dbReference type="OrthoDB" id="9789556at2"/>
<accession>D4G7Y4</accession>
<evidence type="ECO:0000256" key="4">
    <source>
        <dbReference type="ARBA" id="ARBA00023015"/>
    </source>
</evidence>
<evidence type="ECO:0000256" key="3">
    <source>
        <dbReference type="ARBA" id="ARBA00022884"/>
    </source>
</evidence>
<dbReference type="InterPro" id="IPR006027">
    <property type="entry name" value="NusB_RsmB_TIM44"/>
</dbReference>
<sequence>MRRIRHKARIMAVQALYSWQISGTKNSLIVVDFLNMIQSKKIDVDIEYFKKIFIGTSNKVSKIDQKLFRHTSRALKLIDQIEKAILRLGVFELLYIKIPYKVIINEAIELSKKFGSERSYKFVNGVLDKIVFKKKESGSS</sequence>
<keyword evidence="9" id="KW-1185">Reference proteome</keyword>
<dbReference type="GO" id="GO:0031564">
    <property type="term" value="P:transcription antitermination"/>
    <property type="evidence" value="ECO:0007669"/>
    <property type="project" value="UniProtKB-KW"/>
</dbReference>
<dbReference type="eggNOG" id="COG0781">
    <property type="taxonomic scope" value="Bacteria"/>
</dbReference>
<evidence type="ECO:0000313" key="8">
    <source>
        <dbReference type="EMBL" id="ADD79701.1"/>
    </source>
</evidence>
<keyword evidence="5 6" id="KW-0804">Transcription</keyword>
<gene>
    <name evidence="6 8" type="primary">nusB</name>
    <name evidence="8" type="ordered locus">RIEPE_0176</name>
</gene>
<evidence type="ECO:0000256" key="2">
    <source>
        <dbReference type="ARBA" id="ARBA00022814"/>
    </source>
</evidence>
<dbReference type="NCBIfam" id="TIGR01951">
    <property type="entry name" value="nusB"/>
    <property type="match status" value="1"/>
</dbReference>
<dbReference type="HAMAP" id="MF_00073">
    <property type="entry name" value="NusB"/>
    <property type="match status" value="1"/>
</dbReference>
<dbReference type="RefSeq" id="WP_013087688.1">
    <property type="nucleotide sequence ID" value="NC_014109.1"/>
</dbReference>
<dbReference type="InterPro" id="IPR035926">
    <property type="entry name" value="NusB-like_sf"/>
</dbReference>
<proteinExistence type="inferred from homology"/>
<keyword evidence="3 6" id="KW-0694">RNA-binding</keyword>
<evidence type="ECO:0000256" key="6">
    <source>
        <dbReference type="HAMAP-Rule" id="MF_00073"/>
    </source>
</evidence>
<dbReference type="STRING" id="515618.RIEPE_0176"/>
<evidence type="ECO:0000256" key="1">
    <source>
        <dbReference type="ARBA" id="ARBA00005952"/>
    </source>
</evidence>
<dbReference type="KEGG" id="rip:RIEPE_0176"/>
<dbReference type="GO" id="GO:0003723">
    <property type="term" value="F:RNA binding"/>
    <property type="evidence" value="ECO:0007669"/>
    <property type="project" value="UniProtKB-UniRule"/>
</dbReference>
<dbReference type="GO" id="GO:0005829">
    <property type="term" value="C:cytosol"/>
    <property type="evidence" value="ECO:0007669"/>
    <property type="project" value="TreeGrafter"/>
</dbReference>
<dbReference type="Proteomes" id="UP000001700">
    <property type="component" value="Chromosome"/>
</dbReference>
<dbReference type="InterPro" id="IPR011605">
    <property type="entry name" value="NusB_fam"/>
</dbReference>
<dbReference type="EMBL" id="CP001085">
    <property type="protein sequence ID" value="ADD79701.1"/>
    <property type="molecule type" value="Genomic_DNA"/>
</dbReference>
<organism evidence="8 9">
    <name type="scientific">Riesia pediculicola (strain USDA)</name>
    <dbReference type="NCBI Taxonomy" id="515618"/>
    <lineage>
        <taxon>Bacteria</taxon>
        <taxon>Pseudomonadati</taxon>
        <taxon>Pseudomonadota</taxon>
        <taxon>Gammaproteobacteria</taxon>
        <taxon>Enterobacterales</taxon>
        <taxon>Enterobacteriaceae</taxon>
        <taxon>Candidatus Riesia</taxon>
    </lineage>
</organism>
<protein>
    <recommendedName>
        <fullName evidence="6">Transcription antitermination protein NusB</fullName>
    </recommendedName>
    <alternativeName>
        <fullName evidence="6">Antitermination factor NusB</fullName>
    </alternativeName>
</protein>
<dbReference type="Pfam" id="PF01029">
    <property type="entry name" value="NusB"/>
    <property type="match status" value="1"/>
</dbReference>
<comment type="similarity">
    <text evidence="1 6">Belongs to the NusB family.</text>
</comment>
<comment type="function">
    <text evidence="6">Involved in transcription antitermination. Required for transcription of ribosomal RNA (rRNA) genes. Binds specifically to the boxA antiterminator sequence of the ribosomal RNA (rrn) operons.</text>
</comment>
<dbReference type="GO" id="GO:0006353">
    <property type="term" value="P:DNA-templated transcription termination"/>
    <property type="evidence" value="ECO:0007669"/>
    <property type="project" value="UniProtKB-UniRule"/>
</dbReference>
<dbReference type="PANTHER" id="PTHR11078:SF3">
    <property type="entry name" value="ANTITERMINATION NUSB DOMAIN-CONTAINING PROTEIN"/>
    <property type="match status" value="1"/>
</dbReference>
<keyword evidence="4 6" id="KW-0805">Transcription regulation</keyword>
<dbReference type="SUPFAM" id="SSF48013">
    <property type="entry name" value="NusB-like"/>
    <property type="match status" value="1"/>
</dbReference>
<dbReference type="AlphaFoldDB" id="D4G7Y4"/>
<evidence type="ECO:0000256" key="5">
    <source>
        <dbReference type="ARBA" id="ARBA00023163"/>
    </source>
</evidence>
<dbReference type="PANTHER" id="PTHR11078">
    <property type="entry name" value="N UTILIZATION SUBSTANCE PROTEIN B-RELATED"/>
    <property type="match status" value="1"/>
</dbReference>
<name>D4G7Y4_RIEPU</name>
<evidence type="ECO:0000259" key="7">
    <source>
        <dbReference type="Pfam" id="PF01029"/>
    </source>
</evidence>
<keyword evidence="2 6" id="KW-0889">Transcription antitermination</keyword>
<reference evidence="8" key="1">
    <citation type="submission" date="2008-05" db="EMBL/GenBank/DDBJ databases">
        <title>Genome sequence of Riesia pediculicola USDA.</title>
        <authorList>
            <person name="Kirkness E.F."/>
        </authorList>
    </citation>
    <scope>NUCLEOTIDE SEQUENCE [LARGE SCALE GENOMIC DNA]</scope>
    <source>
        <strain evidence="8">USDA</strain>
    </source>
</reference>
<feature type="domain" description="NusB/RsmB/TIM44" evidence="7">
    <location>
        <begin position="6"/>
        <end position="131"/>
    </location>
</feature>
<dbReference type="Gene3D" id="1.10.940.10">
    <property type="entry name" value="NusB-like"/>
    <property type="match status" value="1"/>
</dbReference>
<evidence type="ECO:0000313" key="9">
    <source>
        <dbReference type="Proteomes" id="UP000001700"/>
    </source>
</evidence>